<organism evidence="1 2">
    <name type="scientific">Laccaria amethystina LaAM-08-1</name>
    <dbReference type="NCBI Taxonomy" id="1095629"/>
    <lineage>
        <taxon>Eukaryota</taxon>
        <taxon>Fungi</taxon>
        <taxon>Dikarya</taxon>
        <taxon>Basidiomycota</taxon>
        <taxon>Agaricomycotina</taxon>
        <taxon>Agaricomycetes</taxon>
        <taxon>Agaricomycetidae</taxon>
        <taxon>Agaricales</taxon>
        <taxon>Agaricineae</taxon>
        <taxon>Hydnangiaceae</taxon>
        <taxon>Laccaria</taxon>
    </lineage>
</organism>
<keyword evidence="2" id="KW-1185">Reference proteome</keyword>
<reference evidence="2" key="2">
    <citation type="submission" date="2015-01" db="EMBL/GenBank/DDBJ databases">
        <title>Evolutionary Origins and Diversification of the Mycorrhizal Mutualists.</title>
        <authorList>
            <consortium name="DOE Joint Genome Institute"/>
            <consortium name="Mycorrhizal Genomics Consortium"/>
            <person name="Kohler A."/>
            <person name="Kuo A."/>
            <person name="Nagy L.G."/>
            <person name="Floudas D."/>
            <person name="Copeland A."/>
            <person name="Barry K.W."/>
            <person name="Cichocki N."/>
            <person name="Veneault-Fourrey C."/>
            <person name="LaButti K."/>
            <person name="Lindquist E.A."/>
            <person name="Lipzen A."/>
            <person name="Lundell T."/>
            <person name="Morin E."/>
            <person name="Murat C."/>
            <person name="Riley R."/>
            <person name="Ohm R."/>
            <person name="Sun H."/>
            <person name="Tunlid A."/>
            <person name="Henrissat B."/>
            <person name="Grigoriev I.V."/>
            <person name="Hibbett D.S."/>
            <person name="Martin F."/>
        </authorList>
    </citation>
    <scope>NUCLEOTIDE SEQUENCE [LARGE SCALE GENOMIC DNA]</scope>
    <source>
        <strain evidence="2">LaAM-08-1</strain>
    </source>
</reference>
<gene>
    <name evidence="1" type="ORF">K443DRAFT_682200</name>
</gene>
<name>A0A0C9XG78_9AGAR</name>
<protein>
    <submittedName>
        <fullName evidence="1">Uncharacterized protein</fullName>
    </submittedName>
</protein>
<evidence type="ECO:0000313" key="2">
    <source>
        <dbReference type="Proteomes" id="UP000054477"/>
    </source>
</evidence>
<proteinExistence type="predicted"/>
<reference evidence="1 2" key="1">
    <citation type="submission" date="2014-04" db="EMBL/GenBank/DDBJ databases">
        <authorList>
            <consortium name="DOE Joint Genome Institute"/>
            <person name="Kuo A."/>
            <person name="Kohler A."/>
            <person name="Nagy L.G."/>
            <person name="Floudas D."/>
            <person name="Copeland A."/>
            <person name="Barry K.W."/>
            <person name="Cichocki N."/>
            <person name="Veneault-Fourrey C."/>
            <person name="LaButti K."/>
            <person name="Lindquist E.A."/>
            <person name="Lipzen A."/>
            <person name="Lundell T."/>
            <person name="Morin E."/>
            <person name="Murat C."/>
            <person name="Sun H."/>
            <person name="Tunlid A."/>
            <person name="Henrissat B."/>
            <person name="Grigoriev I.V."/>
            <person name="Hibbett D.S."/>
            <person name="Martin F."/>
            <person name="Nordberg H.P."/>
            <person name="Cantor M.N."/>
            <person name="Hua S.X."/>
        </authorList>
    </citation>
    <scope>NUCLEOTIDE SEQUENCE [LARGE SCALE GENOMIC DNA]</scope>
    <source>
        <strain evidence="1 2">LaAM-08-1</strain>
    </source>
</reference>
<dbReference type="Proteomes" id="UP000054477">
    <property type="component" value="Unassembled WGS sequence"/>
</dbReference>
<dbReference type="AlphaFoldDB" id="A0A0C9XG78"/>
<evidence type="ECO:0000313" key="1">
    <source>
        <dbReference type="EMBL" id="KIJ96681.1"/>
    </source>
</evidence>
<accession>A0A0C9XG78</accession>
<dbReference type="HOGENOM" id="CLU_2661227_0_0_1"/>
<dbReference type="EMBL" id="KN838714">
    <property type="protein sequence ID" value="KIJ96681.1"/>
    <property type="molecule type" value="Genomic_DNA"/>
</dbReference>
<sequence length="78" mass="9108">MGDRQSGRLNRQQQQSVMLGAIVYTSEELSIVTETWYGIRLWHIEQCDTLGKKSSREKLRPTLTTKDSLADFYLMREI</sequence>